<keyword evidence="2 4" id="KW-0238">DNA-binding</keyword>
<dbReference type="Gene3D" id="1.10.357.10">
    <property type="entry name" value="Tetracycline Repressor, domain 2"/>
    <property type="match status" value="1"/>
</dbReference>
<evidence type="ECO:0000256" key="4">
    <source>
        <dbReference type="PROSITE-ProRule" id="PRU00335"/>
    </source>
</evidence>
<evidence type="ECO:0000313" key="6">
    <source>
        <dbReference type="EMBL" id="ROO24884.1"/>
    </source>
</evidence>
<dbReference type="SUPFAM" id="SSF46689">
    <property type="entry name" value="Homeodomain-like"/>
    <property type="match status" value="1"/>
</dbReference>
<keyword evidence="1" id="KW-0805">Transcription regulation</keyword>
<dbReference type="GO" id="GO:0000976">
    <property type="term" value="F:transcription cis-regulatory region binding"/>
    <property type="evidence" value="ECO:0007669"/>
    <property type="project" value="TreeGrafter"/>
</dbReference>
<name>A0A423PH35_9GAMM</name>
<dbReference type="PROSITE" id="PS50977">
    <property type="entry name" value="HTH_TETR_2"/>
    <property type="match status" value="1"/>
</dbReference>
<evidence type="ECO:0000256" key="1">
    <source>
        <dbReference type="ARBA" id="ARBA00023015"/>
    </source>
</evidence>
<reference evidence="6 7" key="1">
    <citation type="submission" date="2013-10" db="EMBL/GenBank/DDBJ databases">
        <title>Salinisphaera japonica YTM-1 Genome Sequencing.</title>
        <authorList>
            <person name="Lai Q."/>
            <person name="Li C."/>
            <person name="Shao Z."/>
        </authorList>
    </citation>
    <scope>NUCLEOTIDE SEQUENCE [LARGE SCALE GENOMIC DNA]</scope>
    <source>
        <strain evidence="6 7">YTM-1</strain>
    </source>
</reference>
<evidence type="ECO:0000259" key="5">
    <source>
        <dbReference type="PROSITE" id="PS50977"/>
    </source>
</evidence>
<keyword evidence="3" id="KW-0804">Transcription</keyword>
<evidence type="ECO:0000256" key="3">
    <source>
        <dbReference type="ARBA" id="ARBA00023163"/>
    </source>
</evidence>
<sequence length="198" mass="22804">MSDNNAPTTAQRIHDSALTLFASYGYEGTSLSQLAEAVGIRKPSLYNHIDSKEGLFMDLVEEVERAFFDELDRSVESHADAPVETRVLALVSDLSRFMLQADKGTFHKRYLLFPPRPLLAEVRQITARSEARIDVALRCFYAQGIEEQLWHTLTEREFLDAFYVLVDGLFTERFLYSVDEYDRRVASVWPIFWAGLQR</sequence>
<keyword evidence="7" id="KW-1185">Reference proteome</keyword>
<dbReference type="Proteomes" id="UP000285310">
    <property type="component" value="Unassembled WGS sequence"/>
</dbReference>
<dbReference type="AlphaFoldDB" id="A0A423PH35"/>
<dbReference type="Pfam" id="PF00440">
    <property type="entry name" value="TetR_N"/>
    <property type="match status" value="1"/>
</dbReference>
<organism evidence="6 7">
    <name type="scientific">Salinisphaera japonica YTM-1</name>
    <dbReference type="NCBI Taxonomy" id="1209778"/>
    <lineage>
        <taxon>Bacteria</taxon>
        <taxon>Pseudomonadati</taxon>
        <taxon>Pseudomonadota</taxon>
        <taxon>Gammaproteobacteria</taxon>
        <taxon>Salinisphaerales</taxon>
        <taxon>Salinisphaeraceae</taxon>
        <taxon>Salinisphaera</taxon>
    </lineage>
</organism>
<comment type="caution">
    <text evidence="6">The sequence shown here is derived from an EMBL/GenBank/DDBJ whole genome shotgun (WGS) entry which is preliminary data.</text>
</comment>
<dbReference type="RefSeq" id="WP_123659180.1">
    <property type="nucleotide sequence ID" value="NZ_AYKG01000056.1"/>
</dbReference>
<gene>
    <name evidence="6" type="ORF">SAJA_13670</name>
</gene>
<feature type="DNA-binding region" description="H-T-H motif" evidence="4">
    <location>
        <begin position="30"/>
        <end position="49"/>
    </location>
</feature>
<dbReference type="InterPro" id="IPR009057">
    <property type="entry name" value="Homeodomain-like_sf"/>
</dbReference>
<dbReference type="InParanoid" id="A0A423PH35"/>
<proteinExistence type="predicted"/>
<accession>A0A423PH35</accession>
<dbReference type="PANTHER" id="PTHR30055:SF238">
    <property type="entry name" value="MYCOFACTOCIN BIOSYNTHESIS TRANSCRIPTIONAL REGULATOR MFTR-RELATED"/>
    <property type="match status" value="1"/>
</dbReference>
<dbReference type="PANTHER" id="PTHR30055">
    <property type="entry name" value="HTH-TYPE TRANSCRIPTIONAL REGULATOR RUTR"/>
    <property type="match status" value="1"/>
</dbReference>
<dbReference type="OrthoDB" id="5705802at2"/>
<protein>
    <recommendedName>
        <fullName evidence="5">HTH tetR-type domain-containing protein</fullName>
    </recommendedName>
</protein>
<feature type="domain" description="HTH tetR-type" evidence="5">
    <location>
        <begin position="7"/>
        <end position="67"/>
    </location>
</feature>
<dbReference type="PRINTS" id="PR00455">
    <property type="entry name" value="HTHTETR"/>
</dbReference>
<evidence type="ECO:0000256" key="2">
    <source>
        <dbReference type="ARBA" id="ARBA00023125"/>
    </source>
</evidence>
<evidence type="ECO:0000313" key="7">
    <source>
        <dbReference type="Proteomes" id="UP000285310"/>
    </source>
</evidence>
<dbReference type="Gene3D" id="1.10.10.60">
    <property type="entry name" value="Homeodomain-like"/>
    <property type="match status" value="1"/>
</dbReference>
<dbReference type="GO" id="GO:0003700">
    <property type="term" value="F:DNA-binding transcription factor activity"/>
    <property type="evidence" value="ECO:0007669"/>
    <property type="project" value="TreeGrafter"/>
</dbReference>
<dbReference type="InterPro" id="IPR001647">
    <property type="entry name" value="HTH_TetR"/>
</dbReference>
<dbReference type="EMBL" id="AYKG01000056">
    <property type="protein sequence ID" value="ROO24884.1"/>
    <property type="molecule type" value="Genomic_DNA"/>
</dbReference>
<dbReference type="InterPro" id="IPR050109">
    <property type="entry name" value="HTH-type_TetR-like_transc_reg"/>
</dbReference>